<dbReference type="SMART" id="SM00179">
    <property type="entry name" value="EGF_CA"/>
    <property type="match status" value="2"/>
</dbReference>
<feature type="domain" description="Cadherin" evidence="21">
    <location>
        <begin position="65"/>
        <end position="132"/>
    </location>
</feature>
<evidence type="ECO:0000256" key="11">
    <source>
        <dbReference type="ARBA" id="ARBA00023157"/>
    </source>
</evidence>
<feature type="domain" description="Cadherin" evidence="21">
    <location>
        <begin position="1006"/>
        <end position="1109"/>
    </location>
</feature>
<dbReference type="PANTHER" id="PTHR24027">
    <property type="entry name" value="CADHERIN-23"/>
    <property type="match status" value="1"/>
</dbReference>
<dbReference type="InterPro" id="IPR001881">
    <property type="entry name" value="EGF-like_Ca-bd_dom"/>
</dbReference>
<dbReference type="InterPro" id="IPR013320">
    <property type="entry name" value="ConA-like_dom_sf"/>
</dbReference>
<keyword evidence="23" id="KW-1185">Reference proteome</keyword>
<dbReference type="InterPro" id="IPR001791">
    <property type="entry name" value="Laminin_G"/>
</dbReference>
<dbReference type="Pfam" id="PF00008">
    <property type="entry name" value="EGF"/>
    <property type="match status" value="1"/>
</dbReference>
<dbReference type="SMART" id="SM00282">
    <property type="entry name" value="LamG"/>
    <property type="match status" value="2"/>
</dbReference>
<dbReference type="InterPro" id="IPR020894">
    <property type="entry name" value="Cadherin_CS"/>
</dbReference>
<evidence type="ECO:0000256" key="8">
    <source>
        <dbReference type="ARBA" id="ARBA00022889"/>
    </source>
</evidence>
<feature type="domain" description="Cadherin" evidence="21">
    <location>
        <begin position="1538"/>
        <end position="1642"/>
    </location>
</feature>
<evidence type="ECO:0000259" key="21">
    <source>
        <dbReference type="PROSITE" id="PS50268"/>
    </source>
</evidence>
<dbReference type="FunFam" id="2.60.40.60:FF:000081">
    <property type="entry name" value="protocadherin Fat 4"/>
    <property type="match status" value="1"/>
</dbReference>
<evidence type="ECO:0000313" key="23">
    <source>
        <dbReference type="Proteomes" id="UP001374579"/>
    </source>
</evidence>
<dbReference type="FunFam" id="2.10.25.10:FF:000125">
    <property type="entry name" value="Neurogenic locus notch protein-like"/>
    <property type="match status" value="1"/>
</dbReference>
<feature type="domain" description="Cadherin" evidence="21">
    <location>
        <begin position="2488"/>
        <end position="2593"/>
    </location>
</feature>
<feature type="domain" description="Cadherin" evidence="21">
    <location>
        <begin position="1851"/>
        <end position="1955"/>
    </location>
</feature>
<sequence length="5026" mass="543623">MATLKTPGGLSSSRALSHTVCILLLLFLGQFAQGQGPGDMKVDMTVVEEGAAGVVVGTLPIRQGYSYRLEQESSLFELDDGGVMRTKVKIDRDKLQSDSINLFIEGTHPTEQFHPIDVTISVLDINDNAPRFPESSVSESFQEDAQPGQQQLIVTAIDLDKGLNGTVVEYLITSGNEEGKFRLNPPNDETPFMFIVTEGGLDRETKDSYQLNISAKDGGDVPLYGHLQLSISITDVNDNPPTFDPSEYVTQVREGASVGTSVIRVEASDDDIGDNAEIFYSITDTSGQFTIDERTGVIKTLTSPLQCSRPSCGSQRSSGTIECDPNSCLLTVEARDGGRTPLDGRAYISVSVIDENDHDPIITFNPVSLDPATGAATIDENAGAVRVASISVTDADRGVNGQTSVDIISGNEAEHFKLVTIEVARVNYIQVQGSLDRETIPRYNLTLRAVDKGTPPRSSTAHLIIIINDANDHAPIFEKTEYRVRMSELAMPGSFAAGVKALDEDSGPNSQLTYTILSGNDHGWFSIDDATGLVTTRVALDHEVSDRVTLNISAHDNGATPYRNFTLLIVDILDENDMAPLFRNALTRVELEENKPAGQELATLTAVDYDSGVNGTVSYHMHPDIDLVYPGLFRVESASGRVTTLTILDREEKSSYTIKVIAEDGGSPPLSSTATIILTVKDLNDNNPEFQPKSYYVNVFETDPAGVQVVRVSAADRDAGSYGRVTYSFSDSDFSSFAIDSSTGVITTTTVLRRNIGSSYRLKVRATDGDNRRSQDEASVTIVVANINDAAPQFSRQRTTFEITEDNGQQASSSIGQAVGQVQATGGGGNSISYFITDGDPRQVFSIDSSTGSIKRDKLVDREERDGYVLTVVATTGSKFGEMTVVVTVRDVNDNSPRFTATTSETTVMENWPVGNNIFLAAAQDADSGLNAQLVYTLRSSDDTDGVFGIDQTSGIISLKKPVTMLQRSQATLTVTVRDSGSSQRTSTMDVVVKVQDVNDHTPIFPRNVYSIPIPESWPVNMVIMEFVATDIDEGRNGELVYSIGRGNEESKFGIFPDGTLFIAHSLDRETRDMYSLMILVKDCSDLPRSSSANVTIYILDANDNSPVFANTSYTFTVLENRPTGTFVGSIRANDQDVGQNAEIVYSLTEGNANFTIDPITGAIYTKRPFDREYVMDTSSVEFYTVDVFATDGGNPKLRGKSTIKVFVSDVNDNPPVFARALFSAAVPENAEATAKVIKMTATDADTNANGAVTYVITEGNVGEKFRIEAASGDIVVAGQLDRESRDHYMLTVVATDTGTGVQLSSSAQVSIVVMDYNDNVPMFTSTETQISVEETKPIGELLTVFTGRDLDQGNNAKMYFSIYSGNEEDVFNLDGYTGKLYLVRQLDYESRREYLLNISVTDEGYHPSLSSFIFFKVIVIDANDNSPHFTDGFKSINVPENTINDPIAKLRAEDRDSGNYGDVRFAIISQDPDDDMFRIDATNGEIYVKKALDRESTDYYKLVITASDQANPDSLRRTTQKSLNIIIQDVNDNSPVFKSPPAFVVPSSAQRGSVVATVLADDLDSGENGKVTYSLLTQTSRFSLNAQTGDVTLQETMPSSPYAHTLSVRARDNGGSGQNDRRSTETTITLLLSSTGNGPVFGFRSYAEDMSEDDGPNTSVLRVSATATQRAASVEYYLTGITSRGVQRGAVFRVDPSSAVVTNTVKLDREALGDEFTLEITAVEKGGNSPLTRTTQAKVTLTDVNDTPPRFSPSVYNVSYPEQQSNDPSVVRVEWSDPDTTGQVQLNLQGAGSDKFDIQTDGTIVAIAPLDREREDNYTLVVTANDGVHTSSATVTIAISDYNDNSPVFTKTFYSFEVKEDADIGATVARVTATDDDVGENARVTYDLQSTWGTDLFQLDSVLGTFTLIGKLDYELRQLYTLKVTARDGGSPPRVSETIVYMNVIDVNDNQPEFDPASYSQMVYENVNISTTVINVSATDVDSGRNGDVRYSLVGDSNLHFMVDPVTGTVQTAAPLDRETQASYSITVMATDQAEDPDDRKSTTAVVTVGLRDMNDCYPRFASANTTAVKEETPNGTVVFTISASDCDSGINSEVTFTLAPLPGLGYPFAFDPNSGHLKVNTALRRERVANYSLVVTATDGGSPPLSATQMVLVKVEDVNNNPPKFSRPEGYRNTVAEDVSVGTSLLRVEATDEDEGLNGVVRYFIVSGDESYDFALDMASGVLRLQKQLDYERVQRYTLTVMAEDSGVERTLSTNTTVTITVTDVNDFQPVFDDSPYVAYVQEGMGSVPVHVTTVKARDEDSSENNRVAYQLRDIGQEVKGLFRMDLLTGNISALTALDRETTPMYTLTIIATDSGIPRLTGTGTLTVFVKDVNDHAPQFTTSAPYVGHVTENGGSSQSVITVTATDMDEGVNAQIIYHLEDSQGDRFTVLPSTGQIIATRPLDREEQAEYHLVVIATDQGIPPKSSSCSVIVYVDDVNDNTPAFEQAAYSQSIMDPTSSGDFVVGVTAVDRDTGNNGKVLYKLVNGDDRFSINSDTGVVIARQELSHTSGAGGPFTFEVEASDLGLTPLSATVSVTVTLRQASSGAPPTFAEFPSNVRIAENSTVGTVLATVSATTSRSNTLSYHIVGGNVNSAFTINQDNGTIAVAGLIDYEVATSMTLWLQAKDTASQPLSAYKKLTVTVEDKNDNRPRFNTSFYTTNFMENQPLGTSVMQVQASDADDGANKQIVFRLASGNENNTFTIHPSSGLITTANRVVDREGIPLYQLVVEAVDQGTIKLTATATVKITILDRNDNPPVFSGLFSVAVPEDLPLHSLILTLTSTDRDTPLNANATYQLIAGLESSPFAVDPISGNITNIRVLDAEMKERYRPDVRVSDSSYAAETQVTIRLLDVNDNAPRFLTPSFPFELREGQQAGTEVGQLVASDLDISSPNNEFYFSLRRPSTLFELNAETGKITALRTMEYQRTMDGPSAMNMHTLEVLVTDLGMPSLSSQATVTIAITDANNHAPVFQHSDYVSAVPENAGTGTSILTVEANDYLDYGLNAEVTYDAVGGNGSQYFTVEADTGVVSVKSRLSGMNGRNYVLAVRATDKGAPPQSTSANVVLSITDSNRNSPEFRNNIFDKSVSEDVAPGYLVDTISANDRDTGLNGQVRFSIPRGNEDGLFAINPVTGQLTVAKALDYETKTSHGLNITARDMGLLSRYVSRTYTVNLVDVNDNSPVFNQSVYNAFVAENSARGTIILTLRADDADTLNNAVVKYRITGDAAGQNKFNVDESQGFITVDGELDYETRELYTLTVMAYNPSGTNSDPVMKNVTQVRIYVTGVNEFYPRFERSEYRVQVSESAVMNTTLTTLLATDRDKGVDGVVYYYLVGSSNLKGFALDPLTGALIVVERPDYESSPNIILTAMAKNWGSVTGSDDTDTCTINIAVEDANDPPIFQQQEYYANVQEMSHAGTTVTTVSANDNDIRPENRDFAYKIEAGNVGSRFNIDARSGTIVTTGNGVLDRETFPQYDLTVVAVDSGSPPQTGTCAVVIYLLDINDNGPVFAPPQLTAYVMEGQPAGTHVITLSMNTSDADLPPNQGPYTYQAVPSSALQFFQVFNNTGRVQTRTKINREENPQFQIPVIVYDNGASDERMSSTLTFTVIVNDVNNSPPLARPLTLRLTVLEGMSPVGVIADVRPIDADLQGNYTCRVTAGAASMFTISTGCELRLLVEPDKNTYTLTVAGSDGSFDEVTYKVTVEIQRFSEDVLHNAVAVVLDGIDSSEFLESKDSAFPSAVESVFGSSSQPFIFSLQGVGRDLYVYLAVTDDGVVVQLSMLAQKLQEFEATLESRAGVKVKNAAVQLCQQQPCQNGGTCHTRVALSTKLLSNDSPHLILTSATPSVIESCHCPPAYGGDLCETAQQPCGDSFCANGGSCQGSRCQCPPSWTGRYCEDDVDECQTQPGVCNNGGTCLNTAGSFTCQCPPEYYGHVCDHKYQCVSAPCLNGATCLDEPDGYQCQCKFGYYGDRCDQSSLGFLEGSYLTLKPISEYSSITISGYLATVAPNALLLFNSVTIIRAFHGYVALEIVGGAVVFSFNLNGEGARPIRVEVNGTRVNTGDWYRLEANLLPHFASLVVQRCPDDGRNCKPCDPDNSACYRSVPFDAQTKDIQGVRLSVGGVEDFSSILRLSGDIRSHDFVGCMHSLRVNSRDILNTANASGYGNITNTCPRREAAGLCKPDTCGTGATAGECRDRWSDVECMCGDGATGPRCETKYQPFAFGSNARVTYNTRESFRRDQLLLNAARQQRRRRALPESNLMLRVRTSEESGVLFSARTGDSSCMLWLEEGAVKFAMASGEPLILAADVTDSSWHNISLTTSPTNVSMVIDGQRGLSQSRAFTSVFPFDSLDIVAMSLGGASNLPDGRSLIGFEGCVSEFRINGDKLPLNGSSDRYLIAATGSVSSGCSALCTSNPCGDGHACLPDGEVYNCSAVAVAAEAGLEPGIIVVIVFFIILLIAIVIVFVLFRVRRGWFHKCLPVKGEGDATARKNNAAAGSGGKMVGSENSLHSHPSSRYAENAQQLEEMIIRNHIAEELATQKTSSLTSQRPDLIGSNISGLPQPTHFADGTMIIENIDGNDPGNGVVIGLVGEDMPELYDLENASSIAPSDSDVIQHYQRFRHGNELKAHLNNHHHHHNHPQRYNPALAAQFKDGAHQRQSPVSVTGSALSMPARNSPLVVPGQSGRPSSALAALHHAPHVNRDSPRVRASPLTQLNSSHSHGSNSAHSLGSHHSHSSSSSTNPHQHNGHGPPRAGHKKGGGGRYQRGLTVDEVNRLNARADLKNTASMLEAVSSSSEDPRGQRGPRPHPHHAHHPHHHQPHPVPHLSHNHNLNNHHLSRLRPEENIESNVLLEPPDSSSSDSGANDSFTCSEFEYENDRSARLDPPSSMMFSKLPEVDEDELPGNTGRHRDGRNSNGDSGGSTNASDDVPGGSNPLPPQGGALDFDSLLDLGPNFDKLVGVFKDIALLPDSSHNVEGTTGNDYEEYV</sequence>
<dbReference type="PROSITE" id="PS00010">
    <property type="entry name" value="ASX_HYDROXYL"/>
    <property type="match status" value="2"/>
</dbReference>
<dbReference type="GO" id="GO:0045296">
    <property type="term" value="F:cadherin binding"/>
    <property type="evidence" value="ECO:0007669"/>
    <property type="project" value="TreeGrafter"/>
</dbReference>
<feature type="domain" description="Cadherin" evidence="21">
    <location>
        <begin position="1956"/>
        <end position="2062"/>
    </location>
</feature>
<gene>
    <name evidence="22" type="ORF">V1264_004210</name>
</gene>
<feature type="compositionally biased region" description="Low complexity" evidence="16">
    <location>
        <begin position="4953"/>
        <end position="4967"/>
    </location>
</feature>
<dbReference type="InterPro" id="IPR000152">
    <property type="entry name" value="EGF-type_Asp/Asn_hydroxyl_site"/>
</dbReference>
<feature type="domain" description="Cadherin" evidence="21">
    <location>
        <begin position="583"/>
        <end position="690"/>
    </location>
</feature>
<dbReference type="PROSITE" id="PS00022">
    <property type="entry name" value="EGF_1"/>
    <property type="match status" value="5"/>
</dbReference>
<dbReference type="FunFam" id="2.60.40.60:FF:000005">
    <property type="entry name" value="Protocadherin 9"/>
    <property type="match status" value="1"/>
</dbReference>
<dbReference type="PRINTS" id="PR00205">
    <property type="entry name" value="CADHERIN"/>
</dbReference>
<dbReference type="GO" id="GO:0048731">
    <property type="term" value="P:system development"/>
    <property type="evidence" value="ECO:0007669"/>
    <property type="project" value="UniProtKB-ARBA"/>
</dbReference>
<dbReference type="GO" id="GO:0016342">
    <property type="term" value="C:catenin complex"/>
    <property type="evidence" value="ECO:0007669"/>
    <property type="project" value="TreeGrafter"/>
</dbReference>
<dbReference type="Gene3D" id="2.60.40.60">
    <property type="entry name" value="Cadherins"/>
    <property type="match status" value="34"/>
</dbReference>
<dbReference type="FunFam" id="2.60.40.60:FF:000015">
    <property type="entry name" value="FAT atypical cadherin 1"/>
    <property type="match status" value="1"/>
</dbReference>
<proteinExistence type="predicted"/>
<dbReference type="Gene3D" id="2.10.25.10">
    <property type="entry name" value="Laminin"/>
    <property type="match status" value="4"/>
</dbReference>
<dbReference type="SMART" id="SM00181">
    <property type="entry name" value="EGF"/>
    <property type="match status" value="5"/>
</dbReference>
<dbReference type="GO" id="GO:0007163">
    <property type="term" value="P:establishment or maintenance of cell polarity"/>
    <property type="evidence" value="ECO:0007669"/>
    <property type="project" value="UniProtKB-ARBA"/>
</dbReference>
<evidence type="ECO:0000256" key="14">
    <source>
        <dbReference type="PROSITE-ProRule" id="PRU00076"/>
    </source>
</evidence>
<keyword evidence="3 14" id="KW-0245">EGF-like domain</keyword>
<evidence type="ECO:0000259" key="19">
    <source>
        <dbReference type="PROSITE" id="PS50025"/>
    </source>
</evidence>
<feature type="domain" description="Cadherin" evidence="21">
    <location>
        <begin position="2169"/>
        <end position="2274"/>
    </location>
</feature>
<dbReference type="FunFam" id="2.10.25.10:FF:000006">
    <property type="entry name" value="Versican core protein-like isoform 1"/>
    <property type="match status" value="1"/>
</dbReference>
<feature type="domain" description="Cadherin" evidence="21">
    <location>
        <begin position="370"/>
        <end position="477"/>
    </location>
</feature>
<dbReference type="InterPro" id="IPR009030">
    <property type="entry name" value="Growth_fac_rcpt_cys_sf"/>
</dbReference>
<feature type="domain" description="Cadherin" evidence="21">
    <location>
        <begin position="1431"/>
        <end position="1538"/>
    </location>
</feature>
<feature type="domain" description="Cadherin" evidence="21">
    <location>
        <begin position="795"/>
        <end position="899"/>
    </location>
</feature>
<dbReference type="SMART" id="SM00112">
    <property type="entry name" value="CA"/>
    <property type="match status" value="34"/>
</dbReference>
<feature type="domain" description="Cadherin" evidence="21">
    <location>
        <begin position="3442"/>
        <end position="3549"/>
    </location>
</feature>
<dbReference type="GO" id="GO:0005509">
    <property type="term" value="F:calcium ion binding"/>
    <property type="evidence" value="ECO:0007669"/>
    <property type="project" value="UniProtKB-UniRule"/>
</dbReference>
<feature type="domain" description="Cadherin" evidence="21">
    <location>
        <begin position="2594"/>
        <end position="2695"/>
    </location>
</feature>
<feature type="compositionally biased region" description="Low complexity" evidence="16">
    <location>
        <begin position="4754"/>
        <end position="4768"/>
    </location>
</feature>
<dbReference type="Pfam" id="PF07645">
    <property type="entry name" value="EGF_CA"/>
    <property type="match status" value="1"/>
</dbReference>
<feature type="domain" description="Cadherin" evidence="21">
    <location>
        <begin position="2062"/>
        <end position="2167"/>
    </location>
</feature>
<feature type="domain" description="Cadherin" evidence="21">
    <location>
        <begin position="3550"/>
        <end position="3659"/>
    </location>
</feature>
<dbReference type="InterPro" id="IPR015919">
    <property type="entry name" value="Cadherin-like_sf"/>
</dbReference>
<dbReference type="FunFam" id="2.60.40.60:FF:000080">
    <property type="entry name" value="FAT atypical cadherin 1"/>
    <property type="match status" value="1"/>
</dbReference>
<feature type="region of interest" description="Disordered" evidence="16">
    <location>
        <begin position="4889"/>
        <end position="4908"/>
    </location>
</feature>
<comment type="caution">
    <text evidence="22">The sequence shown here is derived from an EMBL/GenBank/DDBJ whole genome shotgun (WGS) entry which is preliminary data.</text>
</comment>
<dbReference type="GO" id="GO:0048729">
    <property type="term" value="P:tissue morphogenesis"/>
    <property type="evidence" value="ECO:0007669"/>
    <property type="project" value="UniProtKB-ARBA"/>
</dbReference>
<feature type="disulfide bond" evidence="14">
    <location>
        <begin position="3966"/>
        <end position="3975"/>
    </location>
</feature>
<feature type="domain" description="Cadherin" evidence="21">
    <location>
        <begin position="2696"/>
        <end position="2801"/>
    </location>
</feature>
<dbReference type="FunFam" id="2.60.40.60:FF:000039">
    <property type="entry name" value="FAT atypical cadherin 3"/>
    <property type="match status" value="3"/>
</dbReference>
<feature type="region of interest" description="Disordered" evidence="16">
    <location>
        <begin position="4935"/>
        <end position="4987"/>
    </location>
</feature>
<dbReference type="FunFam" id="2.60.40.60:FF:000010">
    <property type="entry name" value="Cadherin EGF LAG seven-pass G-type receptor 3"/>
    <property type="match status" value="1"/>
</dbReference>
<feature type="domain" description="Cadherin" evidence="21">
    <location>
        <begin position="3335"/>
        <end position="3441"/>
    </location>
</feature>
<dbReference type="FunFam" id="2.60.40.60:FF:000033">
    <property type="entry name" value="FAT atypical cadherin 1"/>
    <property type="match status" value="3"/>
</dbReference>
<dbReference type="Pfam" id="PF00028">
    <property type="entry name" value="Cadherin"/>
    <property type="match status" value="33"/>
</dbReference>
<dbReference type="FunFam" id="2.60.40.60:FF:000118">
    <property type="entry name" value="protocadherin Fat 4"/>
    <property type="match status" value="1"/>
</dbReference>
<dbReference type="InterPro" id="IPR002126">
    <property type="entry name" value="Cadherin-like_dom"/>
</dbReference>
<feature type="domain" description="Cadherin" evidence="21">
    <location>
        <begin position="691"/>
        <end position="794"/>
    </location>
</feature>
<dbReference type="GO" id="GO:0009887">
    <property type="term" value="P:animal organ morphogenesis"/>
    <property type="evidence" value="ECO:0007669"/>
    <property type="project" value="UniProtKB-ARBA"/>
</dbReference>
<feature type="compositionally biased region" description="Low complexity" evidence="16">
    <location>
        <begin position="4863"/>
        <end position="4872"/>
    </location>
</feature>
<accession>A0AAN9B1Q5</accession>
<evidence type="ECO:0000256" key="6">
    <source>
        <dbReference type="ARBA" id="ARBA00022737"/>
    </source>
</evidence>
<evidence type="ECO:0000256" key="9">
    <source>
        <dbReference type="ARBA" id="ARBA00022989"/>
    </source>
</evidence>
<dbReference type="GO" id="GO:0008013">
    <property type="term" value="F:beta-catenin binding"/>
    <property type="evidence" value="ECO:0007669"/>
    <property type="project" value="TreeGrafter"/>
</dbReference>
<feature type="region of interest" description="Disordered" evidence="16">
    <location>
        <begin position="4528"/>
        <end position="4552"/>
    </location>
</feature>
<dbReference type="PROSITE" id="PS50025">
    <property type="entry name" value="LAM_G_DOMAIN"/>
    <property type="match status" value="2"/>
</dbReference>
<dbReference type="CDD" id="cd00110">
    <property type="entry name" value="LamG"/>
    <property type="match status" value="2"/>
</dbReference>
<feature type="domain" description="EGF-like" evidence="20">
    <location>
        <begin position="3938"/>
        <end position="3976"/>
    </location>
</feature>
<keyword evidence="7 13" id="KW-0106">Calcium</keyword>
<dbReference type="PROSITE" id="PS00232">
    <property type="entry name" value="CADHERIN_1"/>
    <property type="match status" value="15"/>
</dbReference>
<feature type="domain" description="Cadherin" evidence="21">
    <location>
        <begin position="3120"/>
        <end position="3224"/>
    </location>
</feature>
<dbReference type="FunFam" id="2.60.40.60:FF:000104">
    <property type="entry name" value="cadherin-23 isoform X1"/>
    <property type="match status" value="2"/>
</dbReference>
<dbReference type="Pfam" id="PF02210">
    <property type="entry name" value="Laminin_G_2"/>
    <property type="match status" value="2"/>
</dbReference>
<keyword evidence="6" id="KW-0677">Repeat</keyword>
<evidence type="ECO:0000259" key="20">
    <source>
        <dbReference type="PROSITE" id="PS50026"/>
    </source>
</evidence>
<dbReference type="FunFam" id="2.60.40.60:FF:000106">
    <property type="entry name" value="FAT atypical cadherin 4"/>
    <property type="match status" value="1"/>
</dbReference>
<dbReference type="PANTHER" id="PTHR24027:SF438">
    <property type="entry name" value="CADHERIN 23"/>
    <property type="match status" value="1"/>
</dbReference>
<name>A0AAN9B1Q5_9CAEN</name>
<organism evidence="22 23">
    <name type="scientific">Littorina saxatilis</name>
    <dbReference type="NCBI Taxonomy" id="31220"/>
    <lineage>
        <taxon>Eukaryota</taxon>
        <taxon>Metazoa</taxon>
        <taxon>Spiralia</taxon>
        <taxon>Lophotrochozoa</taxon>
        <taxon>Mollusca</taxon>
        <taxon>Gastropoda</taxon>
        <taxon>Caenogastropoda</taxon>
        <taxon>Littorinimorpha</taxon>
        <taxon>Littorinoidea</taxon>
        <taxon>Littorinidae</taxon>
        <taxon>Littorina</taxon>
    </lineage>
</organism>
<evidence type="ECO:0000256" key="18">
    <source>
        <dbReference type="SAM" id="SignalP"/>
    </source>
</evidence>
<feature type="domain" description="Cadherin" evidence="21">
    <location>
        <begin position="133"/>
        <end position="243"/>
    </location>
</feature>
<feature type="region of interest" description="Disordered" evidence="16">
    <location>
        <begin position="4691"/>
        <end position="4729"/>
    </location>
</feature>
<dbReference type="GO" id="GO:0007156">
    <property type="term" value="P:homophilic cell adhesion via plasma membrane adhesion molecules"/>
    <property type="evidence" value="ECO:0007669"/>
    <property type="project" value="InterPro"/>
</dbReference>
<dbReference type="InterPro" id="IPR018097">
    <property type="entry name" value="EGF_Ca-bd_CS"/>
</dbReference>
<dbReference type="Gene3D" id="2.60.120.200">
    <property type="match status" value="2"/>
</dbReference>
<feature type="domain" description="Cadherin" evidence="21">
    <location>
        <begin position="244"/>
        <end position="362"/>
    </location>
</feature>
<feature type="region of interest" description="Disordered" evidence="16">
    <location>
        <begin position="4827"/>
        <end position="4872"/>
    </location>
</feature>
<feature type="domain" description="Cadherin" evidence="21">
    <location>
        <begin position="1643"/>
        <end position="1752"/>
    </location>
</feature>
<feature type="signal peptide" evidence="18">
    <location>
        <begin position="1"/>
        <end position="34"/>
    </location>
</feature>
<feature type="domain" description="Cadherin" evidence="21">
    <location>
        <begin position="1753"/>
        <end position="1850"/>
    </location>
</feature>
<feature type="compositionally biased region" description="Basic residues" evidence="16">
    <location>
        <begin position="4842"/>
        <end position="4859"/>
    </location>
</feature>
<dbReference type="PROSITE" id="PS01187">
    <property type="entry name" value="EGF_CA"/>
    <property type="match status" value="1"/>
</dbReference>
<keyword evidence="12" id="KW-0325">Glycoprotein</keyword>
<feature type="transmembrane region" description="Helical" evidence="17">
    <location>
        <begin position="4486"/>
        <end position="4507"/>
    </location>
</feature>
<evidence type="ECO:0000256" key="5">
    <source>
        <dbReference type="ARBA" id="ARBA00022729"/>
    </source>
</evidence>
<dbReference type="PROSITE" id="PS50268">
    <property type="entry name" value="CADHERIN_2"/>
    <property type="match status" value="34"/>
</dbReference>
<feature type="domain" description="Cadherin" evidence="21">
    <location>
        <begin position="2903"/>
        <end position="3013"/>
    </location>
</feature>
<feature type="domain" description="Cadherin" evidence="21">
    <location>
        <begin position="3014"/>
        <end position="3119"/>
    </location>
</feature>
<evidence type="ECO:0000256" key="16">
    <source>
        <dbReference type="SAM" id="MobiDB-lite"/>
    </source>
</evidence>
<feature type="domain" description="Cadherin" evidence="21">
    <location>
        <begin position="2275"/>
        <end position="2382"/>
    </location>
</feature>
<feature type="domain" description="Cadherin" evidence="21">
    <location>
        <begin position="900"/>
        <end position="1005"/>
    </location>
</feature>
<dbReference type="CDD" id="cd11304">
    <property type="entry name" value="Cadherin_repeat"/>
    <property type="match status" value="35"/>
</dbReference>
<keyword evidence="5 18" id="KW-0732">Signal</keyword>
<feature type="domain" description="EGF-like" evidence="20">
    <location>
        <begin position="3977"/>
        <end position="4013"/>
    </location>
</feature>
<feature type="disulfide bond" evidence="14">
    <location>
        <begin position="4244"/>
        <end position="4253"/>
    </location>
</feature>
<dbReference type="FunFam" id="2.60.40.60:FF:000020">
    <property type="entry name" value="Dachsous cadherin-related 1b"/>
    <property type="match status" value="7"/>
</dbReference>
<dbReference type="EMBL" id="JBAMIC010000013">
    <property type="protein sequence ID" value="KAK7097197.1"/>
    <property type="molecule type" value="Genomic_DNA"/>
</dbReference>
<feature type="disulfide bond" evidence="14">
    <location>
        <begin position="4003"/>
        <end position="4012"/>
    </location>
</feature>
<dbReference type="PROSITE" id="PS50026">
    <property type="entry name" value="EGF_3"/>
    <property type="match status" value="4"/>
</dbReference>
<dbReference type="CDD" id="cd00053">
    <property type="entry name" value="EGF"/>
    <property type="match status" value="1"/>
</dbReference>
<evidence type="ECO:0000313" key="22">
    <source>
        <dbReference type="EMBL" id="KAK7097197.1"/>
    </source>
</evidence>
<evidence type="ECO:0000256" key="17">
    <source>
        <dbReference type="SAM" id="Phobius"/>
    </source>
</evidence>
<evidence type="ECO:0000256" key="1">
    <source>
        <dbReference type="ARBA" id="ARBA00004251"/>
    </source>
</evidence>
<evidence type="ECO:0000256" key="15">
    <source>
        <dbReference type="PROSITE-ProRule" id="PRU00122"/>
    </source>
</evidence>
<dbReference type="CDD" id="cd00054">
    <property type="entry name" value="EGF_CA"/>
    <property type="match status" value="2"/>
</dbReference>
<feature type="domain" description="Laminin G" evidence="19">
    <location>
        <begin position="4014"/>
        <end position="4210"/>
    </location>
</feature>
<dbReference type="InterPro" id="IPR049883">
    <property type="entry name" value="NOTCH1_EGF-like"/>
</dbReference>
<comment type="subcellular location">
    <subcellularLocation>
        <location evidence="1">Cell membrane</location>
        <topology evidence="1">Single-pass type I membrane protein</topology>
    </subcellularLocation>
</comment>
<feature type="disulfide bond" evidence="14">
    <location>
        <begin position="3926"/>
        <end position="3935"/>
    </location>
</feature>
<feature type="chain" id="PRO_5042840731" evidence="18">
    <location>
        <begin position="35"/>
        <end position="5026"/>
    </location>
</feature>
<dbReference type="FunFam" id="2.60.40.60:FF:000116">
    <property type="entry name" value="Dachsous cadherin-related 2"/>
    <property type="match status" value="2"/>
</dbReference>
<evidence type="ECO:0000256" key="4">
    <source>
        <dbReference type="ARBA" id="ARBA00022692"/>
    </source>
</evidence>
<keyword evidence="8" id="KW-0130">Cell adhesion</keyword>
<evidence type="ECO:0000256" key="12">
    <source>
        <dbReference type="ARBA" id="ARBA00023180"/>
    </source>
</evidence>
<feature type="domain" description="Cadherin" evidence="21">
    <location>
        <begin position="2801"/>
        <end position="2902"/>
    </location>
</feature>
<evidence type="ECO:0000256" key="10">
    <source>
        <dbReference type="ARBA" id="ARBA00023136"/>
    </source>
</evidence>
<evidence type="ECO:0000256" key="7">
    <source>
        <dbReference type="ARBA" id="ARBA00022837"/>
    </source>
</evidence>
<dbReference type="SUPFAM" id="SSF49313">
    <property type="entry name" value="Cadherin-like"/>
    <property type="match status" value="33"/>
</dbReference>
<feature type="domain" description="Laminin G" evidence="19">
    <location>
        <begin position="4272"/>
        <end position="4447"/>
    </location>
</feature>
<dbReference type="Pfam" id="PF25374">
    <property type="entry name" value="Cadherin_FAT4_N"/>
    <property type="match status" value="1"/>
</dbReference>
<feature type="region of interest" description="Disordered" evidence="16">
    <location>
        <begin position="4751"/>
        <end position="4810"/>
    </location>
</feature>
<keyword evidence="10 17" id="KW-0472">Membrane</keyword>
<keyword evidence="9 17" id="KW-1133">Transmembrane helix</keyword>
<feature type="domain" description="EGF-like" evidence="20">
    <location>
        <begin position="4215"/>
        <end position="4254"/>
    </location>
</feature>
<dbReference type="PROSITE" id="PS01186">
    <property type="entry name" value="EGF_2"/>
    <property type="match status" value="1"/>
</dbReference>
<protein>
    <submittedName>
        <fullName evidence="22">Uncharacterized protein</fullName>
    </submittedName>
</protein>
<dbReference type="SUPFAM" id="SSF57184">
    <property type="entry name" value="Growth factor receptor domain"/>
    <property type="match status" value="1"/>
</dbReference>
<evidence type="ECO:0000256" key="3">
    <source>
        <dbReference type="ARBA" id="ARBA00022536"/>
    </source>
</evidence>
<feature type="domain" description="Cadherin" evidence="21">
    <location>
        <begin position="1110"/>
        <end position="1218"/>
    </location>
</feature>
<dbReference type="InterPro" id="IPR039808">
    <property type="entry name" value="Cadherin"/>
</dbReference>
<dbReference type="Proteomes" id="UP001374579">
    <property type="component" value="Unassembled WGS sequence"/>
</dbReference>
<keyword evidence="4 17" id="KW-0812">Transmembrane</keyword>
<dbReference type="SUPFAM" id="SSF49899">
    <property type="entry name" value="Concanavalin A-like lectins/glucanases"/>
    <property type="match status" value="2"/>
</dbReference>
<comment type="caution">
    <text evidence="14">Lacks conserved residue(s) required for the propagation of feature annotation.</text>
</comment>
<reference evidence="22 23" key="1">
    <citation type="submission" date="2024-02" db="EMBL/GenBank/DDBJ databases">
        <title>Chromosome-scale genome assembly of the rough periwinkle Littorina saxatilis.</title>
        <authorList>
            <person name="De Jode A."/>
            <person name="Faria R."/>
            <person name="Formenti G."/>
            <person name="Sims Y."/>
            <person name="Smith T.P."/>
            <person name="Tracey A."/>
            <person name="Wood J.M.D."/>
            <person name="Zagrodzka Z.B."/>
            <person name="Johannesson K."/>
            <person name="Butlin R.K."/>
            <person name="Leder E.H."/>
        </authorList>
    </citation>
    <scope>NUCLEOTIDE SEQUENCE [LARGE SCALE GENOMIC DNA]</scope>
    <source>
        <strain evidence="22">Snail1</strain>
        <tissue evidence="22">Muscle</tissue>
    </source>
</reference>
<dbReference type="FunFam" id="2.60.40.60:FF:000134">
    <property type="entry name" value="protocadherin Fat 4"/>
    <property type="match status" value="1"/>
</dbReference>
<dbReference type="InterPro" id="IPR000742">
    <property type="entry name" value="EGF"/>
</dbReference>
<keyword evidence="11 14" id="KW-1015">Disulfide bond</keyword>
<evidence type="ECO:0000256" key="2">
    <source>
        <dbReference type="ARBA" id="ARBA00022475"/>
    </source>
</evidence>
<dbReference type="GO" id="GO:0016477">
    <property type="term" value="P:cell migration"/>
    <property type="evidence" value="ECO:0007669"/>
    <property type="project" value="TreeGrafter"/>
</dbReference>
<feature type="domain" description="Cadherin" evidence="21">
    <location>
        <begin position="1325"/>
        <end position="1430"/>
    </location>
</feature>
<feature type="domain" description="Cadherin" evidence="21">
    <location>
        <begin position="3225"/>
        <end position="3334"/>
    </location>
</feature>
<feature type="disulfide bond" evidence="15">
    <location>
        <begin position="4183"/>
        <end position="4210"/>
    </location>
</feature>
<feature type="domain" description="Cadherin" evidence="21">
    <location>
        <begin position="2384"/>
        <end position="2487"/>
    </location>
</feature>
<feature type="domain" description="Cadherin" evidence="21">
    <location>
        <begin position="478"/>
        <end position="582"/>
    </location>
</feature>
<feature type="compositionally biased region" description="Polar residues" evidence="16">
    <location>
        <begin position="4696"/>
        <end position="4707"/>
    </location>
</feature>
<evidence type="ECO:0000256" key="13">
    <source>
        <dbReference type="PROSITE-ProRule" id="PRU00043"/>
    </source>
</evidence>
<keyword evidence="2" id="KW-1003">Cell membrane</keyword>
<feature type="domain" description="EGF-like" evidence="20">
    <location>
        <begin position="3904"/>
        <end position="3936"/>
    </location>
</feature>
<feature type="domain" description="Cadherin" evidence="21">
    <location>
        <begin position="1219"/>
        <end position="1324"/>
    </location>
</feature>